<reference evidence="2" key="2">
    <citation type="submission" date="2016-05" db="EMBL/GenBank/DDBJ databases">
        <title>Comparative analysis highlights variable genome content of wheat rusts and divergence of the mating loci.</title>
        <authorList>
            <person name="Cuomo C.A."/>
            <person name="Bakkeren G."/>
            <person name="Szabo L."/>
            <person name="Khalil H."/>
            <person name="Joly D."/>
            <person name="Goldberg J."/>
            <person name="Young S."/>
            <person name="Zeng Q."/>
            <person name="Fellers J."/>
        </authorList>
    </citation>
    <scope>NUCLEOTIDE SEQUENCE [LARGE SCALE GENOMIC DNA]</scope>
    <source>
        <strain evidence="2">1-1 BBBD Race 1</strain>
    </source>
</reference>
<dbReference type="Proteomes" id="UP000005240">
    <property type="component" value="Unassembled WGS sequence"/>
</dbReference>
<evidence type="ECO:0000313" key="3">
    <source>
        <dbReference type="EnsemblFungi" id="PTTG_26058-t43_1-p1"/>
    </source>
</evidence>
<feature type="signal peptide" evidence="1">
    <location>
        <begin position="1"/>
        <end position="22"/>
    </location>
</feature>
<gene>
    <name evidence="2" type="ORF">PTTG_26058</name>
</gene>
<evidence type="ECO:0000256" key="1">
    <source>
        <dbReference type="SAM" id="SignalP"/>
    </source>
</evidence>
<reference evidence="3" key="4">
    <citation type="submission" date="2025-05" db="UniProtKB">
        <authorList>
            <consortium name="EnsemblFungi"/>
        </authorList>
    </citation>
    <scope>IDENTIFICATION</scope>
    <source>
        <strain evidence="3">isolate 1-1 / race 1 (BBBD)</strain>
    </source>
</reference>
<feature type="chain" id="PRO_5008110407" evidence="1">
    <location>
        <begin position="23"/>
        <end position="155"/>
    </location>
</feature>
<reference evidence="2" key="1">
    <citation type="submission" date="2009-11" db="EMBL/GenBank/DDBJ databases">
        <authorList>
            <consortium name="The Broad Institute Genome Sequencing Platform"/>
            <person name="Ward D."/>
            <person name="Feldgarden M."/>
            <person name="Earl A."/>
            <person name="Young S.K."/>
            <person name="Zeng Q."/>
            <person name="Koehrsen M."/>
            <person name="Alvarado L."/>
            <person name="Berlin A."/>
            <person name="Bochicchio J."/>
            <person name="Borenstein D."/>
            <person name="Chapman S.B."/>
            <person name="Chen Z."/>
            <person name="Engels R."/>
            <person name="Freedman E."/>
            <person name="Gellesch M."/>
            <person name="Goldberg J."/>
            <person name="Griggs A."/>
            <person name="Gujja S."/>
            <person name="Heilman E."/>
            <person name="Heiman D."/>
            <person name="Hepburn T."/>
            <person name="Howarth C."/>
            <person name="Jen D."/>
            <person name="Larson L."/>
            <person name="Lewis B."/>
            <person name="Mehta T."/>
            <person name="Park D."/>
            <person name="Pearson M."/>
            <person name="Roberts A."/>
            <person name="Saif S."/>
            <person name="Shea T."/>
            <person name="Shenoy N."/>
            <person name="Sisk P."/>
            <person name="Stolte C."/>
            <person name="Sykes S."/>
            <person name="Thomson T."/>
            <person name="Walk T."/>
            <person name="White J."/>
            <person name="Yandava C."/>
            <person name="Izard J."/>
            <person name="Baranova O.V."/>
            <person name="Blanton J.M."/>
            <person name="Tanner A.C."/>
            <person name="Dewhirst F.E."/>
            <person name="Haas B."/>
            <person name="Nusbaum C."/>
            <person name="Birren B."/>
        </authorList>
    </citation>
    <scope>NUCLEOTIDE SEQUENCE [LARGE SCALE GENOMIC DNA]</scope>
    <source>
        <strain evidence="2">1-1 BBBD Race 1</strain>
    </source>
</reference>
<sequence length="155" mass="17590">MGRLLSTSILVVLLGFQSLVQTMRQHNEELFEWSDQMRAIDAANAVEEAAMEAARLEEEARYHAQFPPPPPLPDCPFCERPYTVTPASRFKCPELKRCIHGTPDPSGAKCTFTSPARWIQCGGCEPGDLLRRPVHDDCDKQQHIIECPITCRRRR</sequence>
<dbReference type="VEuPathDB" id="FungiDB:PTTG_26058"/>
<dbReference type="EnsemblFungi" id="PTTG_26058-t43_1">
    <property type="protein sequence ID" value="PTTG_26058-t43_1-p1"/>
    <property type="gene ID" value="PTTG_26058"/>
</dbReference>
<name>A0A180GXC7_PUCT1</name>
<protein>
    <submittedName>
        <fullName evidence="2 3">Uncharacterized protein</fullName>
    </submittedName>
</protein>
<evidence type="ECO:0000313" key="2">
    <source>
        <dbReference type="EMBL" id="OAV97455.1"/>
    </source>
</evidence>
<reference evidence="3 4" key="3">
    <citation type="journal article" date="2017" name="G3 (Bethesda)">
        <title>Comparative analysis highlights variable genome content of wheat rusts and divergence of the mating loci.</title>
        <authorList>
            <person name="Cuomo C.A."/>
            <person name="Bakkeren G."/>
            <person name="Khalil H.B."/>
            <person name="Panwar V."/>
            <person name="Joly D."/>
            <person name="Linning R."/>
            <person name="Sakthikumar S."/>
            <person name="Song X."/>
            <person name="Adiconis X."/>
            <person name="Fan L."/>
            <person name="Goldberg J.M."/>
            <person name="Levin J.Z."/>
            <person name="Young S."/>
            <person name="Zeng Q."/>
            <person name="Anikster Y."/>
            <person name="Bruce M."/>
            <person name="Wang M."/>
            <person name="Yin C."/>
            <person name="McCallum B."/>
            <person name="Szabo L.J."/>
            <person name="Hulbert S."/>
            <person name="Chen X."/>
            <person name="Fellers J.P."/>
        </authorList>
    </citation>
    <scope>NUCLEOTIDE SEQUENCE</scope>
    <source>
        <strain evidence="4">Isolate 1-1 / race 1 (BBBD)</strain>
        <strain evidence="3">isolate 1-1 / race 1 (BBBD)</strain>
    </source>
</reference>
<accession>A0A180GXC7</accession>
<dbReference type="EMBL" id="ADAS02000013">
    <property type="protein sequence ID" value="OAV97455.1"/>
    <property type="molecule type" value="Genomic_DNA"/>
</dbReference>
<evidence type="ECO:0000313" key="4">
    <source>
        <dbReference type="Proteomes" id="UP000005240"/>
    </source>
</evidence>
<proteinExistence type="predicted"/>
<organism evidence="2">
    <name type="scientific">Puccinia triticina (isolate 1-1 / race 1 (BBBD))</name>
    <name type="common">Brown leaf rust fungus</name>
    <dbReference type="NCBI Taxonomy" id="630390"/>
    <lineage>
        <taxon>Eukaryota</taxon>
        <taxon>Fungi</taxon>
        <taxon>Dikarya</taxon>
        <taxon>Basidiomycota</taxon>
        <taxon>Pucciniomycotina</taxon>
        <taxon>Pucciniomycetes</taxon>
        <taxon>Pucciniales</taxon>
        <taxon>Pucciniaceae</taxon>
        <taxon>Puccinia</taxon>
    </lineage>
</organism>
<keyword evidence="1" id="KW-0732">Signal</keyword>
<dbReference type="AlphaFoldDB" id="A0A180GXC7"/>
<keyword evidence="4" id="KW-1185">Reference proteome</keyword>